<name>A0A239DF02_9ACTN</name>
<dbReference type="Gene3D" id="2.60.120.10">
    <property type="entry name" value="Jelly Rolls"/>
    <property type="match status" value="1"/>
</dbReference>
<dbReference type="Proteomes" id="UP000198415">
    <property type="component" value="Unassembled WGS sequence"/>
</dbReference>
<evidence type="ECO:0000313" key="3">
    <source>
        <dbReference type="Proteomes" id="UP000198415"/>
    </source>
</evidence>
<sequence length="124" mass="13240">MAIHRRDEAVVHRLHGSAFHSYVSPSAGSAELCAWRLEIAGGTVGVRHRVSREEVILVLAGRIRVHLDGVTEEVTAGDVFRVPVGVEFGVDNATAETAEAWVTTSVGMRGTLPDGSVISPPWVS</sequence>
<accession>A0A239DF02</accession>
<evidence type="ECO:0000313" key="2">
    <source>
        <dbReference type="EMBL" id="SNS30441.1"/>
    </source>
</evidence>
<organism evidence="2 3">
    <name type="scientific">Actinoplanes regularis</name>
    <dbReference type="NCBI Taxonomy" id="52697"/>
    <lineage>
        <taxon>Bacteria</taxon>
        <taxon>Bacillati</taxon>
        <taxon>Actinomycetota</taxon>
        <taxon>Actinomycetes</taxon>
        <taxon>Micromonosporales</taxon>
        <taxon>Micromonosporaceae</taxon>
        <taxon>Actinoplanes</taxon>
    </lineage>
</organism>
<keyword evidence="3" id="KW-1185">Reference proteome</keyword>
<dbReference type="InterPro" id="IPR013096">
    <property type="entry name" value="Cupin_2"/>
</dbReference>
<proteinExistence type="predicted"/>
<dbReference type="RefSeq" id="WP_089296436.1">
    <property type="nucleotide sequence ID" value="NZ_BOMU01000066.1"/>
</dbReference>
<dbReference type="OrthoDB" id="5145129at2"/>
<dbReference type="EMBL" id="FZNR01000013">
    <property type="protein sequence ID" value="SNS30441.1"/>
    <property type="molecule type" value="Genomic_DNA"/>
</dbReference>
<evidence type="ECO:0000259" key="1">
    <source>
        <dbReference type="Pfam" id="PF07883"/>
    </source>
</evidence>
<dbReference type="InterPro" id="IPR011051">
    <property type="entry name" value="RmlC_Cupin_sf"/>
</dbReference>
<gene>
    <name evidence="2" type="ORF">SAMN06264365_113114</name>
</gene>
<dbReference type="AlphaFoldDB" id="A0A239DF02"/>
<feature type="domain" description="Cupin type-2" evidence="1">
    <location>
        <begin position="36"/>
        <end position="100"/>
    </location>
</feature>
<dbReference type="SUPFAM" id="SSF51182">
    <property type="entry name" value="RmlC-like cupins"/>
    <property type="match status" value="1"/>
</dbReference>
<dbReference type="Pfam" id="PF07883">
    <property type="entry name" value="Cupin_2"/>
    <property type="match status" value="1"/>
</dbReference>
<dbReference type="InterPro" id="IPR014710">
    <property type="entry name" value="RmlC-like_jellyroll"/>
</dbReference>
<reference evidence="2 3" key="1">
    <citation type="submission" date="2017-06" db="EMBL/GenBank/DDBJ databases">
        <authorList>
            <person name="Kim H.J."/>
            <person name="Triplett B.A."/>
        </authorList>
    </citation>
    <scope>NUCLEOTIDE SEQUENCE [LARGE SCALE GENOMIC DNA]</scope>
    <source>
        <strain evidence="2 3">DSM 43151</strain>
    </source>
</reference>
<protein>
    <submittedName>
        <fullName evidence="2">Cupin domain protein</fullName>
    </submittedName>
</protein>